<keyword evidence="5" id="KW-0027">Amidation</keyword>
<dbReference type="InterPro" id="IPR002544">
    <property type="entry name" value="FMRFamid-related_peptide-like"/>
</dbReference>
<evidence type="ECO:0000256" key="5">
    <source>
        <dbReference type="ARBA" id="ARBA00022815"/>
    </source>
</evidence>
<evidence type="ECO:0000256" key="6">
    <source>
        <dbReference type="ARBA" id="ARBA00023320"/>
    </source>
</evidence>
<dbReference type="PANTHER" id="PTHR20986">
    <property type="entry name" value="FMRFAMIDE-RELATED PEPTIDES"/>
    <property type="match status" value="1"/>
</dbReference>
<dbReference type="InterPro" id="IPR051041">
    <property type="entry name" value="FMRFamide-related_np"/>
</dbReference>
<proteinExistence type="inferred from homology"/>
<evidence type="ECO:0000256" key="4">
    <source>
        <dbReference type="ARBA" id="ARBA00022685"/>
    </source>
</evidence>
<organism evidence="7 8">
    <name type="scientific">Dracunculus medinensis</name>
    <name type="common">Guinea worm</name>
    <dbReference type="NCBI Taxonomy" id="318479"/>
    <lineage>
        <taxon>Eukaryota</taxon>
        <taxon>Metazoa</taxon>
        <taxon>Ecdysozoa</taxon>
        <taxon>Nematoda</taxon>
        <taxon>Chromadorea</taxon>
        <taxon>Rhabditida</taxon>
        <taxon>Spirurina</taxon>
        <taxon>Dracunculoidea</taxon>
        <taxon>Dracunculidae</taxon>
        <taxon>Dracunculus</taxon>
    </lineage>
</organism>
<dbReference type="AlphaFoldDB" id="A0A0N4UQ00"/>
<evidence type="ECO:0000256" key="1">
    <source>
        <dbReference type="ARBA" id="ARBA00004613"/>
    </source>
</evidence>
<dbReference type="PANTHER" id="PTHR20986:SF24">
    <property type="entry name" value="FMRFAMIDE-LIKE NEUROPEPTIDES 1"/>
    <property type="match status" value="1"/>
</dbReference>
<dbReference type="GO" id="GO:0007218">
    <property type="term" value="P:neuropeptide signaling pathway"/>
    <property type="evidence" value="ECO:0007669"/>
    <property type="project" value="UniProtKB-KW"/>
</dbReference>
<comment type="similarity">
    <text evidence="2">Belongs to the FARP (FMRFamide related peptide) family.</text>
</comment>
<sequence length="119" mass="14259">LLPIKKQEEINRFMGNICEQHPSNKMLKLMENGVKIKRKPNFMRFGRSGRPNRITSYFFGPMNLIKGRQIDPIFLRFGKSAEPNFLRFGKRSQERNFFVRYGDELDRESRRPNFLRFGK</sequence>
<keyword evidence="3" id="KW-0964">Secreted</keyword>
<keyword evidence="6" id="KW-0527">Neuropeptide</keyword>
<dbReference type="Proteomes" id="UP000038040">
    <property type="component" value="Unplaced"/>
</dbReference>
<comment type="subcellular location">
    <subcellularLocation>
        <location evidence="1">Secreted</location>
    </subcellularLocation>
</comment>
<dbReference type="Pfam" id="PF01581">
    <property type="entry name" value="FARP"/>
    <property type="match status" value="3"/>
</dbReference>
<evidence type="ECO:0000313" key="7">
    <source>
        <dbReference type="Proteomes" id="UP000038040"/>
    </source>
</evidence>
<keyword evidence="4" id="KW-0165">Cleavage on pair of basic residues</keyword>
<evidence type="ECO:0000256" key="2">
    <source>
        <dbReference type="ARBA" id="ARBA00006356"/>
    </source>
</evidence>
<evidence type="ECO:0000256" key="3">
    <source>
        <dbReference type="ARBA" id="ARBA00022525"/>
    </source>
</evidence>
<name>A0A0N4UQ00_DRAME</name>
<dbReference type="GO" id="GO:0005576">
    <property type="term" value="C:extracellular region"/>
    <property type="evidence" value="ECO:0007669"/>
    <property type="project" value="UniProtKB-SubCell"/>
</dbReference>
<dbReference type="WBParaSite" id="DME_0001006201-mRNA-1">
    <property type="protein sequence ID" value="DME_0001006201-mRNA-1"/>
    <property type="gene ID" value="DME_0001006201"/>
</dbReference>
<accession>A0A0N4UQ00</accession>
<protein>
    <submittedName>
        <fullName evidence="8">FMRFamide-related neuropeptides</fullName>
    </submittedName>
</protein>
<reference evidence="8" key="1">
    <citation type="submission" date="2017-02" db="UniProtKB">
        <authorList>
            <consortium name="WormBaseParasite"/>
        </authorList>
    </citation>
    <scope>IDENTIFICATION</scope>
</reference>
<evidence type="ECO:0000313" key="8">
    <source>
        <dbReference type="WBParaSite" id="DME_0001006201-mRNA-1"/>
    </source>
</evidence>